<reference evidence="3" key="1">
    <citation type="journal article" date="2019" name="Int. J. Syst. Evol. Microbiol.">
        <title>The Global Catalogue of Microorganisms (GCM) 10K type strain sequencing project: providing services to taxonomists for standard genome sequencing and annotation.</title>
        <authorList>
            <consortium name="The Broad Institute Genomics Platform"/>
            <consortium name="The Broad Institute Genome Sequencing Center for Infectious Disease"/>
            <person name="Wu L."/>
            <person name="Ma J."/>
        </authorList>
    </citation>
    <scope>NUCLEOTIDE SEQUENCE [LARGE SCALE GENOMIC DNA]</scope>
    <source>
        <strain evidence="3">JCM 18961</strain>
    </source>
</reference>
<name>A0ABP8Y652_9MICO</name>
<evidence type="ECO:0000313" key="2">
    <source>
        <dbReference type="EMBL" id="GAA4722017.1"/>
    </source>
</evidence>
<sequence length="97" mass="10544">MLLAAVATGSVAMPEKEPFPSAGTAEQPAPNGLAIMSSDEDDEEELELLELGIEDDEDEAAVSEPEFPQAARESGRARLRAAMVLRRASRMMWLLAW</sequence>
<evidence type="ECO:0000313" key="3">
    <source>
        <dbReference type="Proteomes" id="UP001500556"/>
    </source>
</evidence>
<proteinExistence type="predicted"/>
<protein>
    <submittedName>
        <fullName evidence="2">Uncharacterized protein</fullName>
    </submittedName>
</protein>
<gene>
    <name evidence="2" type="ORF">GCM10025782_19860</name>
</gene>
<dbReference type="EMBL" id="BAABLO010000005">
    <property type="protein sequence ID" value="GAA4722017.1"/>
    <property type="molecule type" value="Genomic_DNA"/>
</dbReference>
<comment type="caution">
    <text evidence="2">The sequence shown here is derived from an EMBL/GenBank/DDBJ whole genome shotgun (WGS) entry which is preliminary data.</text>
</comment>
<organism evidence="2 3">
    <name type="scientific">Pedococcus ginsenosidimutans</name>
    <dbReference type="NCBI Taxonomy" id="490570"/>
    <lineage>
        <taxon>Bacteria</taxon>
        <taxon>Bacillati</taxon>
        <taxon>Actinomycetota</taxon>
        <taxon>Actinomycetes</taxon>
        <taxon>Micrococcales</taxon>
        <taxon>Intrasporangiaceae</taxon>
        <taxon>Pedococcus</taxon>
    </lineage>
</organism>
<accession>A0ABP8Y652</accession>
<evidence type="ECO:0000256" key="1">
    <source>
        <dbReference type="SAM" id="MobiDB-lite"/>
    </source>
</evidence>
<keyword evidence="3" id="KW-1185">Reference proteome</keyword>
<feature type="region of interest" description="Disordered" evidence="1">
    <location>
        <begin position="54"/>
        <end position="73"/>
    </location>
</feature>
<dbReference type="Proteomes" id="UP001500556">
    <property type="component" value="Unassembled WGS sequence"/>
</dbReference>
<feature type="region of interest" description="Disordered" evidence="1">
    <location>
        <begin position="1"/>
        <end position="45"/>
    </location>
</feature>